<dbReference type="RefSeq" id="WP_264849271.1">
    <property type="nucleotide sequence ID" value="NZ_BRXR01000001.1"/>
</dbReference>
<dbReference type="PANTHER" id="PTHR35789">
    <property type="entry name" value="SPORE GERMINATION PROTEIN B3"/>
    <property type="match status" value="1"/>
</dbReference>
<dbReference type="InterPro" id="IPR046953">
    <property type="entry name" value="Spore_GerAC-like_C"/>
</dbReference>
<evidence type="ECO:0000256" key="6">
    <source>
        <dbReference type="ARBA" id="ARBA00023139"/>
    </source>
</evidence>
<dbReference type="Proteomes" id="UP001208567">
    <property type="component" value="Unassembled WGS sequence"/>
</dbReference>
<keyword evidence="11" id="KW-1185">Reference proteome</keyword>
<evidence type="ECO:0000313" key="11">
    <source>
        <dbReference type="Proteomes" id="UP001208567"/>
    </source>
</evidence>
<keyword evidence="3" id="KW-0309">Germination</keyword>
<gene>
    <name evidence="10" type="ORF">bsdE14_14100</name>
</gene>
<dbReference type="NCBIfam" id="TIGR02887">
    <property type="entry name" value="spore_ger_x_C"/>
    <property type="match status" value="1"/>
</dbReference>
<reference evidence="10 11" key="1">
    <citation type="journal article" date="2024" name="Int. J. Syst. Evol. Microbiol.">
        <title>Clostridium omnivorum sp. nov., isolated from anoxic soil under the treatment of reductive soil disinfestation.</title>
        <authorList>
            <person name="Ueki A."/>
            <person name="Tonouchi A."/>
            <person name="Kaku N."/>
            <person name="Honma S."/>
            <person name="Ueki K."/>
        </authorList>
    </citation>
    <scope>NUCLEOTIDE SEQUENCE [LARGE SCALE GENOMIC DNA]</scope>
    <source>
        <strain evidence="10 11">E14</strain>
    </source>
</reference>
<evidence type="ECO:0000256" key="7">
    <source>
        <dbReference type="ARBA" id="ARBA00023288"/>
    </source>
</evidence>
<dbReference type="InterPro" id="IPR057336">
    <property type="entry name" value="GerAC_N"/>
</dbReference>
<dbReference type="Gene3D" id="3.30.300.210">
    <property type="entry name" value="Nutrient germinant receptor protein C, domain 3"/>
    <property type="match status" value="1"/>
</dbReference>
<proteinExistence type="inferred from homology"/>
<evidence type="ECO:0000259" key="8">
    <source>
        <dbReference type="Pfam" id="PF05504"/>
    </source>
</evidence>
<evidence type="ECO:0000259" key="9">
    <source>
        <dbReference type="Pfam" id="PF25198"/>
    </source>
</evidence>
<dbReference type="PROSITE" id="PS51257">
    <property type="entry name" value="PROKAR_LIPOPROTEIN"/>
    <property type="match status" value="1"/>
</dbReference>
<dbReference type="InterPro" id="IPR008844">
    <property type="entry name" value="Spore_GerAC-like"/>
</dbReference>
<evidence type="ECO:0008006" key="12">
    <source>
        <dbReference type="Google" id="ProtNLM"/>
    </source>
</evidence>
<dbReference type="EMBL" id="BRXR01000001">
    <property type="protein sequence ID" value="GLC30000.1"/>
    <property type="molecule type" value="Genomic_DNA"/>
</dbReference>
<dbReference type="InterPro" id="IPR038501">
    <property type="entry name" value="Spore_GerAC_C_sf"/>
</dbReference>
<evidence type="ECO:0000256" key="3">
    <source>
        <dbReference type="ARBA" id="ARBA00022544"/>
    </source>
</evidence>
<sequence length="380" mass="43124">MKKTLCIMLVFFNIFILSGCWNYREIDRLAIIGGLAIDKDDIENKYKITVEVYGTETGKGSEGSIKSELYESEGNSIFDAIRNLIIVTGRKAYWAHCKVVIINGAIAEKDISPMLDWLYRDAELRRDVKILLSLKDKAEDILKTDPALENTVSYHLYAMLEAQSGVNKFPNVELWEVVDHINTENKSMLVPTVEVEKDKNRKIASIKGSGILKNGKLIGMLSPEETNYALWLQGKIKNGIFVIMHNEKKDCYTTYETFGFKRRVQVSNNKGLSIKVNIKCDVGIAEITSGIDFKEKRNYLADKAQNVMKDRLTMVLKKMQGQYNSDVFELGQKVKIKDKKLWRNMKGSWDEEFANVPVEVKVDVKIRGSATVSKPVKGGE</sequence>
<dbReference type="PANTHER" id="PTHR35789:SF1">
    <property type="entry name" value="SPORE GERMINATION PROTEIN B3"/>
    <property type="match status" value="1"/>
</dbReference>
<dbReference type="Pfam" id="PF05504">
    <property type="entry name" value="Spore_GerAC"/>
    <property type="match status" value="1"/>
</dbReference>
<keyword evidence="4" id="KW-0732">Signal</keyword>
<dbReference type="Pfam" id="PF25198">
    <property type="entry name" value="Spore_GerAC_N"/>
    <property type="match status" value="1"/>
</dbReference>
<keyword evidence="7" id="KW-0449">Lipoprotein</keyword>
<name>A0ABQ5N475_9CLOT</name>
<comment type="caution">
    <text evidence="10">The sequence shown here is derived from an EMBL/GenBank/DDBJ whole genome shotgun (WGS) entry which is preliminary data.</text>
</comment>
<protein>
    <recommendedName>
        <fullName evidence="12">Ger(X)C family spore germination protein</fullName>
    </recommendedName>
</protein>
<evidence type="ECO:0000256" key="5">
    <source>
        <dbReference type="ARBA" id="ARBA00023136"/>
    </source>
</evidence>
<organism evidence="10 11">
    <name type="scientific">Clostridium omnivorum</name>
    <dbReference type="NCBI Taxonomy" id="1604902"/>
    <lineage>
        <taxon>Bacteria</taxon>
        <taxon>Bacillati</taxon>
        <taxon>Bacillota</taxon>
        <taxon>Clostridia</taxon>
        <taxon>Eubacteriales</taxon>
        <taxon>Clostridiaceae</taxon>
        <taxon>Clostridium</taxon>
    </lineage>
</organism>
<comment type="similarity">
    <text evidence="2">Belongs to the GerABKC lipoprotein family.</text>
</comment>
<evidence type="ECO:0000256" key="1">
    <source>
        <dbReference type="ARBA" id="ARBA00004635"/>
    </source>
</evidence>
<evidence type="ECO:0000256" key="2">
    <source>
        <dbReference type="ARBA" id="ARBA00007886"/>
    </source>
</evidence>
<evidence type="ECO:0000256" key="4">
    <source>
        <dbReference type="ARBA" id="ARBA00022729"/>
    </source>
</evidence>
<feature type="domain" description="Spore germination protein N-terminal" evidence="9">
    <location>
        <begin position="22"/>
        <end position="194"/>
    </location>
</feature>
<keyword evidence="5" id="KW-0472">Membrane</keyword>
<keyword evidence="6" id="KW-0564">Palmitate</keyword>
<feature type="domain" description="Spore germination GerAC-like C-terminal" evidence="8">
    <location>
        <begin position="208"/>
        <end position="369"/>
    </location>
</feature>
<evidence type="ECO:0000313" key="10">
    <source>
        <dbReference type="EMBL" id="GLC30000.1"/>
    </source>
</evidence>
<accession>A0ABQ5N475</accession>
<comment type="subcellular location">
    <subcellularLocation>
        <location evidence="1">Membrane</location>
        <topology evidence="1">Lipid-anchor</topology>
    </subcellularLocation>
</comment>